<keyword evidence="5" id="KW-0408">Iron</keyword>
<comment type="cofactor">
    <cofactor evidence="1">
        <name>[4Fe-4S] cluster</name>
        <dbReference type="ChEBI" id="CHEBI:49883"/>
    </cofactor>
</comment>
<dbReference type="SFLD" id="SFLDG01083">
    <property type="entry name" value="Uncharacterised_Radical_SAM_Su"/>
    <property type="match status" value="1"/>
</dbReference>
<evidence type="ECO:0000256" key="5">
    <source>
        <dbReference type="ARBA" id="ARBA00023004"/>
    </source>
</evidence>
<dbReference type="EMBL" id="DSKY01000003">
    <property type="protein sequence ID" value="HDY58127.1"/>
    <property type="molecule type" value="Genomic_DNA"/>
</dbReference>
<comment type="caution">
    <text evidence="8">The sequence shown here is derived from an EMBL/GenBank/DDBJ whole genome shotgun (WGS) entry which is preliminary data.</text>
</comment>
<dbReference type="AlphaFoldDB" id="A0A7V1EH64"/>
<dbReference type="Pfam" id="PF04055">
    <property type="entry name" value="Radical_SAM"/>
    <property type="match status" value="1"/>
</dbReference>
<evidence type="ECO:0000256" key="2">
    <source>
        <dbReference type="ARBA" id="ARBA00022485"/>
    </source>
</evidence>
<keyword evidence="3" id="KW-0949">S-adenosyl-L-methionine</keyword>
<sequence>MIKIIASRKSNKKRFTYGPVPSRRLGYSLGIDIVPFKTCTYNCIYCQLGRTTAQTKRRKRYIAREGVLAELRKTLEQKTRIDFITFSGSGEPTLNTEIKNLIRDIKKITDIPVAVITNSSLLFRKDVQKSLLNADVILPTLTTVNDDTFKKIHRPFPSITVKKIIDGLIKFRRIYKGKIFLEIMFIKGFNDSTEEILALKNAIKKIKPDKIQLNTVVRPPGEEYAHPLTLKELNKIKKIMGRNCEVIAEFKKNDNISKREGINEMIIQYLKRRPGTQKDISKSLGINQNEIVKYFSELLKKRKIKKRIYRGVIFYERL</sequence>
<dbReference type="SUPFAM" id="SSF102114">
    <property type="entry name" value="Radical SAM enzymes"/>
    <property type="match status" value="1"/>
</dbReference>
<organism evidence="8">
    <name type="scientific">candidate division WOR-3 bacterium</name>
    <dbReference type="NCBI Taxonomy" id="2052148"/>
    <lineage>
        <taxon>Bacteria</taxon>
        <taxon>Bacteria division WOR-3</taxon>
    </lineage>
</organism>
<reference evidence="8" key="1">
    <citation type="journal article" date="2020" name="mSystems">
        <title>Genome- and Community-Level Interaction Insights into Carbon Utilization and Element Cycling Functions of Hydrothermarchaeota in Hydrothermal Sediment.</title>
        <authorList>
            <person name="Zhou Z."/>
            <person name="Liu Y."/>
            <person name="Xu W."/>
            <person name="Pan J."/>
            <person name="Luo Z.H."/>
            <person name="Li M."/>
        </authorList>
    </citation>
    <scope>NUCLEOTIDE SEQUENCE [LARGE SCALE GENOMIC DNA]</scope>
    <source>
        <strain evidence="8">SpSt-258</strain>
    </source>
</reference>
<dbReference type="PROSITE" id="PS51918">
    <property type="entry name" value="RADICAL_SAM"/>
    <property type="match status" value="1"/>
</dbReference>
<dbReference type="Gene3D" id="3.20.20.70">
    <property type="entry name" value="Aldolase class I"/>
    <property type="match status" value="1"/>
</dbReference>
<dbReference type="GO" id="GO:0051539">
    <property type="term" value="F:4 iron, 4 sulfur cluster binding"/>
    <property type="evidence" value="ECO:0007669"/>
    <property type="project" value="UniProtKB-KW"/>
</dbReference>
<keyword evidence="2" id="KW-0004">4Fe-4S</keyword>
<dbReference type="InterPro" id="IPR013785">
    <property type="entry name" value="Aldolase_TIM"/>
</dbReference>
<evidence type="ECO:0000256" key="6">
    <source>
        <dbReference type="ARBA" id="ARBA00023014"/>
    </source>
</evidence>
<dbReference type="PANTHER" id="PTHR43787:SF11">
    <property type="entry name" value="UPF0026 PROTEIN SLR1464"/>
    <property type="match status" value="1"/>
</dbReference>
<dbReference type="SMART" id="SM00729">
    <property type="entry name" value="Elp3"/>
    <property type="match status" value="1"/>
</dbReference>
<dbReference type="GO" id="GO:0003824">
    <property type="term" value="F:catalytic activity"/>
    <property type="evidence" value="ECO:0007669"/>
    <property type="project" value="InterPro"/>
</dbReference>
<dbReference type="InterPro" id="IPR007197">
    <property type="entry name" value="rSAM"/>
</dbReference>
<dbReference type="PANTHER" id="PTHR43787">
    <property type="entry name" value="FEMO COFACTOR BIOSYNTHESIS PROTEIN NIFB-RELATED"/>
    <property type="match status" value="1"/>
</dbReference>
<protein>
    <submittedName>
        <fullName evidence="8">Radical SAM protein</fullName>
    </submittedName>
</protein>
<keyword evidence="4" id="KW-0479">Metal-binding</keyword>
<dbReference type="InterPro" id="IPR040084">
    <property type="entry name" value="GTPase_Obg"/>
</dbReference>
<dbReference type="SFLD" id="SFLDS00029">
    <property type="entry name" value="Radical_SAM"/>
    <property type="match status" value="1"/>
</dbReference>
<keyword evidence="6" id="KW-0411">Iron-sulfur</keyword>
<evidence type="ECO:0000313" key="8">
    <source>
        <dbReference type="EMBL" id="HDY58127.1"/>
    </source>
</evidence>
<evidence type="ECO:0000256" key="3">
    <source>
        <dbReference type="ARBA" id="ARBA00022691"/>
    </source>
</evidence>
<evidence type="ECO:0000256" key="1">
    <source>
        <dbReference type="ARBA" id="ARBA00001966"/>
    </source>
</evidence>
<proteinExistence type="predicted"/>
<dbReference type="CDD" id="cd01335">
    <property type="entry name" value="Radical_SAM"/>
    <property type="match status" value="1"/>
</dbReference>
<dbReference type="GO" id="GO:0046872">
    <property type="term" value="F:metal ion binding"/>
    <property type="evidence" value="ECO:0007669"/>
    <property type="project" value="UniProtKB-KW"/>
</dbReference>
<gene>
    <name evidence="8" type="ORF">ENP86_01010</name>
</gene>
<name>A0A7V1EH64_UNCW3</name>
<dbReference type="InterPro" id="IPR006638">
    <property type="entry name" value="Elp3/MiaA/NifB-like_rSAM"/>
</dbReference>
<evidence type="ECO:0000256" key="4">
    <source>
        <dbReference type="ARBA" id="ARBA00022723"/>
    </source>
</evidence>
<dbReference type="InterPro" id="IPR058240">
    <property type="entry name" value="rSAM_sf"/>
</dbReference>
<feature type="domain" description="Radical SAM core" evidence="7">
    <location>
        <begin position="25"/>
        <end position="257"/>
    </location>
</feature>
<accession>A0A7V1EH64</accession>
<evidence type="ECO:0000259" key="7">
    <source>
        <dbReference type="PROSITE" id="PS51918"/>
    </source>
</evidence>